<dbReference type="PANTHER" id="PTHR43806:SF11">
    <property type="entry name" value="CEREVISIN-RELATED"/>
    <property type="match status" value="1"/>
</dbReference>
<comment type="similarity">
    <text evidence="1 5 6">Belongs to the peptidase S8 family.</text>
</comment>
<dbReference type="PROSITE" id="PS00136">
    <property type="entry name" value="SUBTILASE_ASP"/>
    <property type="match status" value="1"/>
</dbReference>
<evidence type="ECO:0000256" key="4">
    <source>
        <dbReference type="ARBA" id="ARBA00022825"/>
    </source>
</evidence>
<protein>
    <submittedName>
        <fullName evidence="9">Peptidase S8/S53 domain-containing protein</fullName>
    </submittedName>
</protein>
<dbReference type="PROSITE" id="PS00137">
    <property type="entry name" value="SUBTILASE_HIS"/>
    <property type="match status" value="1"/>
</dbReference>
<dbReference type="PANTHER" id="PTHR43806">
    <property type="entry name" value="PEPTIDASE S8"/>
    <property type="match status" value="1"/>
</dbReference>
<feature type="domain" description="Peptidase S8/S53" evidence="8">
    <location>
        <begin position="181"/>
        <end position="409"/>
    </location>
</feature>
<dbReference type="SUPFAM" id="SSF52743">
    <property type="entry name" value="Subtilisin-like"/>
    <property type="match status" value="1"/>
</dbReference>
<dbReference type="InterPro" id="IPR000209">
    <property type="entry name" value="Peptidase_S8/S53_dom"/>
</dbReference>
<keyword evidence="2 5" id="KW-0645">Protease</keyword>
<dbReference type="EMBL" id="JARVKF010000235">
    <property type="protein sequence ID" value="KAK9420402.1"/>
    <property type="molecule type" value="Genomic_DNA"/>
</dbReference>
<reference evidence="9 10" key="1">
    <citation type="journal article" date="2024" name="J. Plant Pathol.">
        <title>Sequence and assembly of the genome of Seiridium unicorne, isolate CBS 538.82, causal agent of cypress canker disease.</title>
        <authorList>
            <person name="Scali E."/>
            <person name="Rocca G.D."/>
            <person name="Danti R."/>
            <person name="Garbelotto M."/>
            <person name="Barberini S."/>
            <person name="Baroncelli R."/>
            <person name="Emiliani G."/>
        </authorList>
    </citation>
    <scope>NUCLEOTIDE SEQUENCE [LARGE SCALE GENOMIC DNA]</scope>
    <source>
        <strain evidence="9 10">BM-138-508</strain>
    </source>
</reference>
<dbReference type="InterPro" id="IPR036852">
    <property type="entry name" value="Peptidase_S8/S53_dom_sf"/>
</dbReference>
<proteinExistence type="inferred from homology"/>
<dbReference type="InterPro" id="IPR034193">
    <property type="entry name" value="PCSK9_ProteinaseK-like"/>
</dbReference>
<dbReference type="Pfam" id="PF00082">
    <property type="entry name" value="Peptidase_S8"/>
    <property type="match status" value="1"/>
</dbReference>
<gene>
    <name evidence="9" type="ORF">SUNI508_06398</name>
</gene>
<dbReference type="InterPro" id="IPR015500">
    <property type="entry name" value="Peptidase_S8_subtilisin-rel"/>
</dbReference>
<dbReference type="InterPro" id="IPR023827">
    <property type="entry name" value="Peptidase_S8_Asp-AS"/>
</dbReference>
<comment type="caution">
    <text evidence="9">The sequence shown here is derived from an EMBL/GenBank/DDBJ whole genome shotgun (WGS) entry which is preliminary data.</text>
</comment>
<dbReference type="PROSITE" id="PS51892">
    <property type="entry name" value="SUBTILASE"/>
    <property type="match status" value="1"/>
</dbReference>
<dbReference type="Gene3D" id="3.40.50.200">
    <property type="entry name" value="Peptidase S8/S53 domain"/>
    <property type="match status" value="1"/>
</dbReference>
<dbReference type="PRINTS" id="PR00723">
    <property type="entry name" value="SUBTILISIN"/>
</dbReference>
<feature type="active site" description="Charge relay system" evidence="5">
    <location>
        <position position="220"/>
    </location>
</feature>
<evidence type="ECO:0000256" key="1">
    <source>
        <dbReference type="ARBA" id="ARBA00011073"/>
    </source>
</evidence>
<dbReference type="Proteomes" id="UP001408356">
    <property type="component" value="Unassembled WGS sequence"/>
</dbReference>
<feature type="signal peptide" evidence="7">
    <location>
        <begin position="1"/>
        <end position="22"/>
    </location>
</feature>
<evidence type="ECO:0000256" key="6">
    <source>
        <dbReference type="RuleBase" id="RU003355"/>
    </source>
</evidence>
<evidence type="ECO:0000259" key="8">
    <source>
        <dbReference type="Pfam" id="PF00082"/>
    </source>
</evidence>
<dbReference type="InterPro" id="IPR022398">
    <property type="entry name" value="Peptidase_S8_His-AS"/>
</dbReference>
<feature type="active site" description="Charge relay system" evidence="5">
    <location>
        <position position="189"/>
    </location>
</feature>
<dbReference type="CDD" id="cd04077">
    <property type="entry name" value="Peptidases_S8_PCSK9_ProteinaseK_like"/>
    <property type="match status" value="1"/>
</dbReference>
<evidence type="ECO:0000256" key="2">
    <source>
        <dbReference type="ARBA" id="ARBA00022670"/>
    </source>
</evidence>
<dbReference type="InterPro" id="IPR023828">
    <property type="entry name" value="Peptidase_S8_Ser-AS"/>
</dbReference>
<keyword evidence="7" id="KW-0732">Signal</keyword>
<sequence>MAPKLSTLLTSLLVAAAPLTNALAINKFDSASKIEAAQVDRFGGVRMMNADATNAIDGSYIVVYKKNCTEDEVQAHALEITNFVKKRNVGKRALDGRQLSTTVRTWTMSSLKAVHFETADFSAMNLGSNSMIDYVEPDMKVQTLALQSQTNAPTGLVRLSHAASSGNSTAQGYVFDDTAGQNITAYIVDTGILTTHDEFQGRATLEFNAVNSVNTDENGHGSHVAGTIGGATFGVAKNVNLIGVKVLDADGSGTNSGVIDGLNFVASDAQSKGLGGKAVMNMSLGGSKSNAVNSAVEAIAAAGVVPVVAAGNENQDAANTSPASAPDAITVGAIDQTTDRKASFSNFGASVDIFGPGVDVQSVGITSDSATETLSGTSMASPHIAGLAAYLMSLESITNVTAVSDRIKALAGETGASVTGNTQGTTNLIANNGNL</sequence>
<dbReference type="PROSITE" id="PS00138">
    <property type="entry name" value="SUBTILASE_SER"/>
    <property type="match status" value="1"/>
</dbReference>
<keyword evidence="10" id="KW-1185">Reference proteome</keyword>
<keyword evidence="3 5" id="KW-0378">Hydrolase</keyword>
<evidence type="ECO:0000256" key="7">
    <source>
        <dbReference type="SAM" id="SignalP"/>
    </source>
</evidence>
<feature type="active site" description="Charge relay system" evidence="5">
    <location>
        <position position="378"/>
    </location>
</feature>
<dbReference type="InterPro" id="IPR050131">
    <property type="entry name" value="Peptidase_S8_subtilisin-like"/>
</dbReference>
<evidence type="ECO:0000313" key="9">
    <source>
        <dbReference type="EMBL" id="KAK9420402.1"/>
    </source>
</evidence>
<evidence type="ECO:0000256" key="3">
    <source>
        <dbReference type="ARBA" id="ARBA00022801"/>
    </source>
</evidence>
<name>A0ABR2V0P4_9PEZI</name>
<keyword evidence="4 5" id="KW-0720">Serine protease</keyword>
<evidence type="ECO:0000256" key="5">
    <source>
        <dbReference type="PROSITE-ProRule" id="PRU01240"/>
    </source>
</evidence>
<evidence type="ECO:0000313" key="10">
    <source>
        <dbReference type="Proteomes" id="UP001408356"/>
    </source>
</evidence>
<feature type="chain" id="PRO_5047482933" evidence="7">
    <location>
        <begin position="23"/>
        <end position="435"/>
    </location>
</feature>
<organism evidence="9 10">
    <name type="scientific">Seiridium unicorne</name>
    <dbReference type="NCBI Taxonomy" id="138068"/>
    <lineage>
        <taxon>Eukaryota</taxon>
        <taxon>Fungi</taxon>
        <taxon>Dikarya</taxon>
        <taxon>Ascomycota</taxon>
        <taxon>Pezizomycotina</taxon>
        <taxon>Sordariomycetes</taxon>
        <taxon>Xylariomycetidae</taxon>
        <taxon>Amphisphaeriales</taxon>
        <taxon>Sporocadaceae</taxon>
        <taxon>Seiridium</taxon>
    </lineage>
</organism>
<accession>A0ABR2V0P4</accession>